<organism evidence="1 2">
    <name type="scientific">Armillaria gallica</name>
    <name type="common">Bulbous honey fungus</name>
    <name type="synonym">Armillaria bulbosa</name>
    <dbReference type="NCBI Taxonomy" id="47427"/>
    <lineage>
        <taxon>Eukaryota</taxon>
        <taxon>Fungi</taxon>
        <taxon>Dikarya</taxon>
        <taxon>Basidiomycota</taxon>
        <taxon>Agaricomycotina</taxon>
        <taxon>Agaricomycetes</taxon>
        <taxon>Agaricomycetidae</taxon>
        <taxon>Agaricales</taxon>
        <taxon>Marasmiineae</taxon>
        <taxon>Physalacriaceae</taxon>
        <taxon>Armillaria</taxon>
    </lineage>
</organism>
<evidence type="ECO:0000313" key="1">
    <source>
        <dbReference type="EMBL" id="PBK85117.1"/>
    </source>
</evidence>
<proteinExistence type="predicted"/>
<keyword evidence="2" id="KW-1185">Reference proteome</keyword>
<reference evidence="2" key="1">
    <citation type="journal article" date="2017" name="Nat. Ecol. Evol.">
        <title>Genome expansion and lineage-specific genetic innovations in the forest pathogenic fungi Armillaria.</title>
        <authorList>
            <person name="Sipos G."/>
            <person name="Prasanna A.N."/>
            <person name="Walter M.C."/>
            <person name="O'Connor E."/>
            <person name="Balint B."/>
            <person name="Krizsan K."/>
            <person name="Kiss B."/>
            <person name="Hess J."/>
            <person name="Varga T."/>
            <person name="Slot J."/>
            <person name="Riley R."/>
            <person name="Boka B."/>
            <person name="Rigling D."/>
            <person name="Barry K."/>
            <person name="Lee J."/>
            <person name="Mihaltcheva S."/>
            <person name="LaButti K."/>
            <person name="Lipzen A."/>
            <person name="Waldron R."/>
            <person name="Moloney N.M."/>
            <person name="Sperisen C."/>
            <person name="Kredics L."/>
            <person name="Vagvoelgyi C."/>
            <person name="Patrignani A."/>
            <person name="Fitzpatrick D."/>
            <person name="Nagy I."/>
            <person name="Doyle S."/>
            <person name="Anderson J.B."/>
            <person name="Grigoriev I.V."/>
            <person name="Gueldener U."/>
            <person name="Muensterkoetter M."/>
            <person name="Nagy L.G."/>
        </authorList>
    </citation>
    <scope>NUCLEOTIDE SEQUENCE [LARGE SCALE GENOMIC DNA]</scope>
    <source>
        <strain evidence="2">Ar21-2</strain>
    </source>
</reference>
<dbReference type="AlphaFoldDB" id="A0A2H3D7S2"/>
<name>A0A2H3D7S2_ARMGA</name>
<evidence type="ECO:0000313" key="2">
    <source>
        <dbReference type="Proteomes" id="UP000217790"/>
    </source>
</evidence>
<dbReference type="Proteomes" id="UP000217790">
    <property type="component" value="Unassembled WGS sequence"/>
</dbReference>
<protein>
    <submittedName>
        <fullName evidence="1">Uncharacterized protein</fullName>
    </submittedName>
</protein>
<accession>A0A2H3D7S2</accession>
<dbReference type="InParanoid" id="A0A2H3D7S2"/>
<dbReference type="EMBL" id="KZ293693">
    <property type="protein sequence ID" value="PBK85117.1"/>
    <property type="molecule type" value="Genomic_DNA"/>
</dbReference>
<gene>
    <name evidence="1" type="ORF">ARMGADRAFT_592215</name>
</gene>
<sequence>MHKASSRVTPSRQQHPRLRSLFAILFSRVMEDWPPTNCTSLRWLPAFYAKDLVGPHATRIRKQTPWLNAYKRMPPFFSTDHDCEHHPHANHQKSAKEASDVSLRVAGRIAHRRHPACYGQLQVCSTRGGKILRPRTPLDGALNAVPSCLSLHLPSPLLSLVFESNSPTIPMHKILTTRERVLPSGSASGGGWSVQLDCPQQDCRHLGKFTTPLSTLSASYGTYKQGVRSFLPVYFCMHVGGPS</sequence>